<evidence type="ECO:0000313" key="2">
    <source>
        <dbReference type="Proteomes" id="UP001172386"/>
    </source>
</evidence>
<organism evidence="1 2">
    <name type="scientific">Neophaeococcomyces mojaviensis</name>
    <dbReference type="NCBI Taxonomy" id="3383035"/>
    <lineage>
        <taxon>Eukaryota</taxon>
        <taxon>Fungi</taxon>
        <taxon>Dikarya</taxon>
        <taxon>Ascomycota</taxon>
        <taxon>Pezizomycotina</taxon>
        <taxon>Eurotiomycetes</taxon>
        <taxon>Chaetothyriomycetidae</taxon>
        <taxon>Chaetothyriales</taxon>
        <taxon>Chaetothyriales incertae sedis</taxon>
        <taxon>Neophaeococcomyces</taxon>
    </lineage>
</organism>
<protein>
    <submittedName>
        <fullName evidence="1">Uncharacterized protein</fullName>
    </submittedName>
</protein>
<accession>A0ACC3A5V1</accession>
<reference evidence="1" key="1">
    <citation type="submission" date="2022-10" db="EMBL/GenBank/DDBJ databases">
        <title>Culturing micro-colonial fungi from biological soil crusts in the Mojave desert and describing Neophaeococcomyces mojavensis, and introducing the new genera and species Taxawa tesnikishii.</title>
        <authorList>
            <person name="Kurbessoian T."/>
            <person name="Stajich J.E."/>
        </authorList>
    </citation>
    <scope>NUCLEOTIDE SEQUENCE</scope>
    <source>
        <strain evidence="1">JES_112</strain>
    </source>
</reference>
<proteinExistence type="predicted"/>
<name>A0ACC3A5V1_9EURO</name>
<keyword evidence="2" id="KW-1185">Reference proteome</keyword>
<dbReference type="EMBL" id="JAPDRQ010000087">
    <property type="protein sequence ID" value="KAJ9655875.1"/>
    <property type="molecule type" value="Genomic_DNA"/>
</dbReference>
<gene>
    <name evidence="1" type="ORF">H2198_005316</name>
</gene>
<evidence type="ECO:0000313" key="1">
    <source>
        <dbReference type="EMBL" id="KAJ9655875.1"/>
    </source>
</evidence>
<sequence>MSSLKLETAIPNARVNKPKSRFGLMWDRWTRSVGEPPYKTLPEYHIRVLKIKPGTSEHPLRLKLKVIDPRNFKYTALSYTWDYDGEAPDDASVASGATQEVLCGGIPVRIGQNLYDALSQIRDIQSDVPVFADALCINFEDYRERTAYMEIMGHIYARAASVIVWLGKKDRTSDETMLIMRRLVNSIDWRRINDNANDYNFRDPQFFQHIGMEPLTLKQWRQIYAFTQMKWFTRYWAFFELAVAKQALFLWGEACMEYNFLIDFGMILGLSGWLDDLRRSNNMRDEQVESAVGLTKMLGPVTRLRTLPPWHPKQNDYATWMMDNYGLRNEEQRAWKFFEILLESSEAFECRDERDKVYAPLTFARVVFAGKPMNKQWPKPDYSRSAGQVLNEFCTLILQHTGQPSILAPPQPPPHQQQHERGQQYPGQASVRNDDRGRTRGPRVPYG</sequence>
<comment type="caution">
    <text evidence="1">The sequence shown here is derived from an EMBL/GenBank/DDBJ whole genome shotgun (WGS) entry which is preliminary data.</text>
</comment>
<dbReference type="Proteomes" id="UP001172386">
    <property type="component" value="Unassembled WGS sequence"/>
</dbReference>